<dbReference type="EMBL" id="MU254616">
    <property type="protein sequence ID" value="KAG9240056.1"/>
    <property type="molecule type" value="Genomic_DNA"/>
</dbReference>
<sequence length="407" mass="47155">MPISALSTELIQKIYEYAIVKDVLNLSQTSRKNHEAYLGRQVPILQKALYNSPYSPFPELIKLCFSDATNTIRKPVGTEVRRRYELDRVVRGGHNPNLTLAMIKGMVGYGEIAEQWAETYPQLRWRYDSNNRRLLHEHERTRIRKAIYQIWTYHNLFHNQVYCEFAPDPPRYGALHINDLRLRLARTWSTIDIVRQSELFDKVLQLLNIEIFPSNTMLQHRYAQHLPPKTLEKMAWGDDLEHRVLADTLGKLSPAEMLHLYQKTTTKSERLEYLISKGRWFLEHDSTFAITISRIVHGARYKFGQPAHEPPHLPSSLRRLTPPYVDLSDREVEYGIIDSCAADGEHYFNTHVYANDANPNGEVLLELDSTVGYHTMWLDENTDGEATSLDENADQDRDSSDEDSDGS</sequence>
<evidence type="ECO:0008006" key="4">
    <source>
        <dbReference type="Google" id="ProtNLM"/>
    </source>
</evidence>
<name>A0A9P7YUR7_9HELO</name>
<dbReference type="AlphaFoldDB" id="A0A9P7YUR7"/>
<reference evidence="2" key="1">
    <citation type="journal article" date="2021" name="IMA Fungus">
        <title>Genomic characterization of three marine fungi, including Emericellopsis atlantica sp. nov. with signatures of a generalist lifestyle and marine biomass degradation.</title>
        <authorList>
            <person name="Hagestad O.C."/>
            <person name="Hou L."/>
            <person name="Andersen J.H."/>
            <person name="Hansen E.H."/>
            <person name="Altermark B."/>
            <person name="Li C."/>
            <person name="Kuhnert E."/>
            <person name="Cox R.J."/>
            <person name="Crous P.W."/>
            <person name="Spatafora J.W."/>
            <person name="Lail K."/>
            <person name="Amirebrahimi M."/>
            <person name="Lipzen A."/>
            <person name="Pangilinan J."/>
            <person name="Andreopoulos W."/>
            <person name="Hayes R.D."/>
            <person name="Ng V."/>
            <person name="Grigoriev I.V."/>
            <person name="Jackson S.A."/>
            <person name="Sutton T.D.S."/>
            <person name="Dobson A.D.W."/>
            <person name="Rama T."/>
        </authorList>
    </citation>
    <scope>NUCLEOTIDE SEQUENCE</scope>
    <source>
        <strain evidence="2">TRa3180A</strain>
    </source>
</reference>
<evidence type="ECO:0000256" key="1">
    <source>
        <dbReference type="SAM" id="MobiDB-lite"/>
    </source>
</evidence>
<comment type="caution">
    <text evidence="2">The sequence shown here is derived from an EMBL/GenBank/DDBJ whole genome shotgun (WGS) entry which is preliminary data.</text>
</comment>
<keyword evidence="3" id="KW-1185">Reference proteome</keyword>
<organism evidence="2 3">
    <name type="scientific">Calycina marina</name>
    <dbReference type="NCBI Taxonomy" id="1763456"/>
    <lineage>
        <taxon>Eukaryota</taxon>
        <taxon>Fungi</taxon>
        <taxon>Dikarya</taxon>
        <taxon>Ascomycota</taxon>
        <taxon>Pezizomycotina</taxon>
        <taxon>Leotiomycetes</taxon>
        <taxon>Helotiales</taxon>
        <taxon>Pezizellaceae</taxon>
        <taxon>Calycina</taxon>
    </lineage>
</organism>
<feature type="region of interest" description="Disordered" evidence="1">
    <location>
        <begin position="382"/>
        <end position="407"/>
    </location>
</feature>
<dbReference type="OrthoDB" id="1638493at2759"/>
<evidence type="ECO:0000313" key="2">
    <source>
        <dbReference type="EMBL" id="KAG9240056.1"/>
    </source>
</evidence>
<accession>A0A9P7YUR7</accession>
<gene>
    <name evidence="2" type="ORF">BJ878DRAFT_323692</name>
</gene>
<proteinExistence type="predicted"/>
<evidence type="ECO:0000313" key="3">
    <source>
        <dbReference type="Proteomes" id="UP000887226"/>
    </source>
</evidence>
<dbReference type="Proteomes" id="UP000887226">
    <property type="component" value="Unassembled WGS sequence"/>
</dbReference>
<protein>
    <recommendedName>
        <fullName evidence="4">F-box domain-containing protein</fullName>
    </recommendedName>
</protein>